<dbReference type="PATRIC" id="fig|797209.4.peg.2874"/>
<accession>E7QVS7</accession>
<dbReference type="AlphaFoldDB" id="E7QVS7"/>
<evidence type="ECO:0000256" key="2">
    <source>
        <dbReference type="SAM" id="MobiDB-lite"/>
    </source>
</evidence>
<evidence type="ECO:0000313" key="3">
    <source>
        <dbReference type="EMBL" id="EFW91340.1"/>
    </source>
</evidence>
<proteinExistence type="inferred from homology"/>
<dbReference type="OrthoDB" id="336510at2157"/>
<gene>
    <name evidence="4" type="ORF">SAMN05444342_3064</name>
    <name evidence="3" type="ORF">ZOD2009_14566</name>
</gene>
<dbReference type="GO" id="GO:0050053">
    <property type="term" value="F:levansucrase activity"/>
    <property type="evidence" value="ECO:0007669"/>
    <property type="project" value="InterPro"/>
</dbReference>
<dbReference type="CDD" id="cd08997">
    <property type="entry name" value="GH68"/>
    <property type="match status" value="1"/>
</dbReference>
<keyword evidence="6" id="KW-1185">Reference proteome</keyword>
<dbReference type="InterPro" id="IPR003469">
    <property type="entry name" value="Glyco_hydro_68"/>
</dbReference>
<dbReference type="RefSeq" id="WP_007980999.1">
    <property type="nucleotide sequence ID" value="NZ_AEMG01000015.1"/>
</dbReference>
<organism evidence="3 5">
    <name type="scientific">Haladaptatus paucihalophilus DX253</name>
    <dbReference type="NCBI Taxonomy" id="797209"/>
    <lineage>
        <taxon>Archaea</taxon>
        <taxon>Methanobacteriati</taxon>
        <taxon>Methanobacteriota</taxon>
        <taxon>Stenosarchaea group</taxon>
        <taxon>Halobacteria</taxon>
        <taxon>Halobacteriales</taxon>
        <taxon>Haladaptataceae</taxon>
        <taxon>Haladaptatus</taxon>
    </lineage>
</organism>
<evidence type="ECO:0000256" key="1">
    <source>
        <dbReference type="RuleBase" id="RU361220"/>
    </source>
</evidence>
<dbReference type="Pfam" id="PF02435">
    <property type="entry name" value="Glyco_hydro_68"/>
    <property type="match status" value="2"/>
</dbReference>
<sequence>MSRRHEQRIPRSKWTRDHASRLRRTPDTTAPIIYPPERRISDEYHLWDTWFLRERDGSIAEVDGYRIAFSLSASSSLLPGKRHDEARIRYFYSTDGREWTYGGPVFPEGEAFGSRQWAGSTLLDDGTVYAYYTAAGHRDEPELTYEQRICVGAGGTVSTDGDGLRIDGPWDHSVLLEPDGERYQTQEQSMRQDGPIYTFRDPWFFEDPETEETYLLFEGNTPIDDPDPERTYNGCIGIAYSETGDPADWAVLDPLLDAERVNQELERPHVVVRNGRYYLFTPSHQHTFAPGCSGFDALYGFVADSLFGPYEPLNETGLVVANPENAPFQAYSWLAFGHGDEILVTSFFNYFDLNGLSLDDVAFLPEAEQFRRFGGTYAPTLRLQVAGNRTRIWGELGYGRIPLERESLAAPDRVRYRATDDGDEDSDGGDY</sequence>
<reference evidence="3 5" key="1">
    <citation type="journal article" date="2014" name="ISME J.">
        <title>Trehalose/2-sulfotrehalose biosynthesis and glycine-betaine uptake are widely spread mechanisms for osmoadaptation in the Halobacteriales.</title>
        <authorList>
            <person name="Youssef N.H."/>
            <person name="Savage-Ashlock K.N."/>
            <person name="McCully A.L."/>
            <person name="Luedtke B."/>
            <person name="Shaw E.I."/>
            <person name="Hoff W.D."/>
            <person name="Elshahed M.S."/>
        </authorList>
    </citation>
    <scope>NUCLEOTIDE SEQUENCE [LARGE SCALE GENOMIC DNA]</scope>
    <source>
        <strain evidence="3 5">DX253</strain>
    </source>
</reference>
<dbReference type="eggNOG" id="arCOG08133">
    <property type="taxonomic scope" value="Archaea"/>
</dbReference>
<reference evidence="6" key="2">
    <citation type="submission" date="2016-11" db="EMBL/GenBank/DDBJ databases">
        <authorList>
            <person name="Varghese N."/>
            <person name="Submissions S."/>
        </authorList>
    </citation>
    <scope>NUCLEOTIDE SEQUENCE [LARGE SCALE GENOMIC DNA]</scope>
    <source>
        <strain evidence="6">DX253</strain>
    </source>
</reference>
<reference evidence="4" key="3">
    <citation type="submission" date="2016-11" db="EMBL/GenBank/DDBJ databases">
        <authorList>
            <person name="Jaros S."/>
            <person name="Januszkiewicz K."/>
            <person name="Wedrychowicz H."/>
        </authorList>
    </citation>
    <scope>NUCLEOTIDE SEQUENCE [LARGE SCALE GENOMIC DNA]</scope>
    <source>
        <strain evidence="4">DX253</strain>
    </source>
</reference>
<protein>
    <submittedName>
        <fullName evidence="3">Levansucrase</fullName>
    </submittedName>
</protein>
<feature type="region of interest" description="Disordered" evidence="2">
    <location>
        <begin position="1"/>
        <end position="31"/>
    </location>
</feature>
<evidence type="ECO:0000313" key="4">
    <source>
        <dbReference type="EMBL" id="SHL11286.1"/>
    </source>
</evidence>
<name>E7QVS7_HALPU</name>
<feature type="compositionally biased region" description="Basic and acidic residues" evidence="2">
    <location>
        <begin position="14"/>
        <end position="26"/>
    </location>
</feature>
<dbReference type="SUPFAM" id="SSF75005">
    <property type="entry name" value="Arabinanase/levansucrase/invertase"/>
    <property type="match status" value="1"/>
</dbReference>
<feature type="compositionally biased region" description="Basic residues" evidence="2">
    <location>
        <begin position="1"/>
        <end position="13"/>
    </location>
</feature>
<dbReference type="GO" id="GO:0009758">
    <property type="term" value="P:carbohydrate utilization"/>
    <property type="evidence" value="ECO:0007669"/>
    <property type="project" value="InterPro"/>
</dbReference>
<dbReference type="SMR" id="E7QVS7"/>
<dbReference type="Proteomes" id="UP000003751">
    <property type="component" value="Unassembled WGS sequence"/>
</dbReference>
<comment type="similarity">
    <text evidence="1">Belongs to the glycosyl hydrolase 68 family.</text>
</comment>
<dbReference type="EMBL" id="FRAN01000004">
    <property type="protein sequence ID" value="SHL11286.1"/>
    <property type="molecule type" value="Genomic_DNA"/>
</dbReference>
<dbReference type="Gene3D" id="2.115.10.20">
    <property type="entry name" value="Glycosyl hydrolase domain, family 43"/>
    <property type="match status" value="1"/>
</dbReference>
<dbReference type="STRING" id="797209.GCA_000376445_03428"/>
<dbReference type="Proteomes" id="UP000184203">
    <property type="component" value="Unassembled WGS sequence"/>
</dbReference>
<evidence type="ECO:0000313" key="6">
    <source>
        <dbReference type="Proteomes" id="UP000184203"/>
    </source>
</evidence>
<evidence type="ECO:0000313" key="5">
    <source>
        <dbReference type="Proteomes" id="UP000003751"/>
    </source>
</evidence>
<dbReference type="InterPro" id="IPR023296">
    <property type="entry name" value="Glyco_hydro_beta-prop_sf"/>
</dbReference>
<dbReference type="EMBL" id="AEMG01000015">
    <property type="protein sequence ID" value="EFW91340.1"/>
    <property type="molecule type" value="Genomic_DNA"/>
</dbReference>